<dbReference type="PROSITE" id="PS50977">
    <property type="entry name" value="HTH_TETR_2"/>
    <property type="match status" value="1"/>
</dbReference>
<accession>A0AB73SY70</accession>
<dbReference type="Pfam" id="PF00440">
    <property type="entry name" value="TetR_N"/>
    <property type="match status" value="1"/>
</dbReference>
<evidence type="ECO:0000313" key="4">
    <source>
        <dbReference type="EMBL" id="PWJ72336.1"/>
    </source>
</evidence>
<dbReference type="GO" id="GO:0003677">
    <property type="term" value="F:DNA binding"/>
    <property type="evidence" value="ECO:0007669"/>
    <property type="project" value="UniProtKB-UniRule"/>
</dbReference>
<feature type="domain" description="HTH tetR-type" evidence="3">
    <location>
        <begin position="18"/>
        <end position="78"/>
    </location>
</feature>
<comment type="caution">
    <text evidence="4">The sequence shown here is derived from an EMBL/GenBank/DDBJ whole genome shotgun (WGS) entry which is preliminary data.</text>
</comment>
<keyword evidence="5" id="KW-1185">Reference proteome</keyword>
<organism evidence="4 5">
    <name type="scientific">Murimonas intestini</name>
    <dbReference type="NCBI Taxonomy" id="1337051"/>
    <lineage>
        <taxon>Bacteria</taxon>
        <taxon>Bacillati</taxon>
        <taxon>Bacillota</taxon>
        <taxon>Clostridia</taxon>
        <taxon>Lachnospirales</taxon>
        <taxon>Lachnospiraceae</taxon>
        <taxon>Murimonas</taxon>
    </lineage>
</organism>
<dbReference type="EMBL" id="QGGY01000019">
    <property type="protein sequence ID" value="PWJ72336.1"/>
    <property type="molecule type" value="Genomic_DNA"/>
</dbReference>
<evidence type="ECO:0000256" key="1">
    <source>
        <dbReference type="ARBA" id="ARBA00023125"/>
    </source>
</evidence>
<dbReference type="PANTHER" id="PTHR43479:SF11">
    <property type="entry name" value="ACREF_ENVCD OPERON REPRESSOR-RELATED"/>
    <property type="match status" value="1"/>
</dbReference>
<feature type="DNA-binding region" description="H-T-H motif" evidence="2">
    <location>
        <begin position="41"/>
        <end position="60"/>
    </location>
</feature>
<dbReference type="AlphaFoldDB" id="A0AB73SY70"/>
<dbReference type="Gene3D" id="1.10.357.10">
    <property type="entry name" value="Tetracycline Repressor, domain 2"/>
    <property type="match status" value="1"/>
</dbReference>
<protein>
    <submittedName>
        <fullName evidence="4">TetR family transcriptional regulator</fullName>
    </submittedName>
</protein>
<reference evidence="4 5" key="1">
    <citation type="submission" date="2018-05" db="EMBL/GenBank/DDBJ databases">
        <authorList>
            <person name="Goeker M."/>
            <person name="Huntemann M."/>
            <person name="Clum A."/>
            <person name="Pillay M."/>
            <person name="Palaniappan K."/>
            <person name="Varghese N."/>
            <person name="Mikhailova N."/>
            <person name="Stamatis D."/>
            <person name="Reddy T."/>
            <person name="Daum C."/>
            <person name="Shapiro N."/>
            <person name="Ivanova N."/>
            <person name="Kyrpides N."/>
            <person name="Woyke T."/>
        </authorList>
    </citation>
    <scope>NUCLEOTIDE SEQUENCE [LARGE SCALE GENOMIC DNA]</scope>
    <source>
        <strain evidence="4 5">DSM 26524</strain>
    </source>
</reference>
<dbReference type="PANTHER" id="PTHR43479">
    <property type="entry name" value="ACREF/ENVCD OPERON REPRESSOR-RELATED"/>
    <property type="match status" value="1"/>
</dbReference>
<proteinExistence type="predicted"/>
<dbReference type="InterPro" id="IPR039532">
    <property type="entry name" value="TetR_C_Firmicutes"/>
</dbReference>
<name>A0AB73SY70_9FIRM</name>
<keyword evidence="1 2" id="KW-0238">DNA-binding</keyword>
<sequence>MKQTAKTVSPCSNEGRNTYVITHITDALLSLLEDNSINDISVSGLCEYAGVGRVSFYRNFESKEDILTMHIKELFSEWKDEYEKGSDKSLSKLVGLIFMHLEKHKDFYSLLSKRHLIYLIKDVILDICGPKADHSQIEAYTTAFVAYSLYGWIEVWFQRGMQDSAEEIVSLFKITNCPEQQGN</sequence>
<gene>
    <name evidence="4" type="ORF">C7383_11940</name>
</gene>
<evidence type="ECO:0000313" key="5">
    <source>
        <dbReference type="Proteomes" id="UP000245412"/>
    </source>
</evidence>
<dbReference type="Pfam" id="PF14278">
    <property type="entry name" value="TetR_C_8"/>
    <property type="match status" value="1"/>
</dbReference>
<dbReference type="RefSeq" id="WP_109748532.1">
    <property type="nucleotide sequence ID" value="NZ_JANKBI010000020.1"/>
</dbReference>
<dbReference type="Proteomes" id="UP000245412">
    <property type="component" value="Unassembled WGS sequence"/>
</dbReference>
<dbReference type="InterPro" id="IPR050624">
    <property type="entry name" value="HTH-type_Tx_Regulator"/>
</dbReference>
<dbReference type="SUPFAM" id="SSF46689">
    <property type="entry name" value="Homeodomain-like"/>
    <property type="match status" value="1"/>
</dbReference>
<evidence type="ECO:0000256" key="2">
    <source>
        <dbReference type="PROSITE-ProRule" id="PRU00335"/>
    </source>
</evidence>
<dbReference type="InterPro" id="IPR009057">
    <property type="entry name" value="Homeodomain-like_sf"/>
</dbReference>
<evidence type="ECO:0000259" key="3">
    <source>
        <dbReference type="PROSITE" id="PS50977"/>
    </source>
</evidence>
<dbReference type="InterPro" id="IPR001647">
    <property type="entry name" value="HTH_TetR"/>
</dbReference>